<evidence type="ECO:0000256" key="5">
    <source>
        <dbReference type="RuleBase" id="RU004404"/>
    </source>
</evidence>
<dbReference type="Pfam" id="PF17820">
    <property type="entry name" value="PDZ_6"/>
    <property type="match status" value="1"/>
</dbReference>
<dbReference type="CDD" id="cd06782">
    <property type="entry name" value="cpPDZ_CPP-like"/>
    <property type="match status" value="1"/>
</dbReference>
<dbReference type="PROSITE" id="PS50106">
    <property type="entry name" value="PDZ"/>
    <property type="match status" value="1"/>
</dbReference>
<dbReference type="InterPro" id="IPR041489">
    <property type="entry name" value="PDZ_6"/>
</dbReference>
<dbReference type="InterPro" id="IPR001478">
    <property type="entry name" value="PDZ"/>
</dbReference>
<evidence type="ECO:0000256" key="2">
    <source>
        <dbReference type="ARBA" id="ARBA00022670"/>
    </source>
</evidence>
<comment type="similarity">
    <text evidence="1 5">Belongs to the peptidase S41A family.</text>
</comment>
<dbReference type="NCBIfam" id="TIGR00225">
    <property type="entry name" value="prc"/>
    <property type="match status" value="1"/>
</dbReference>
<evidence type="ECO:0000256" key="6">
    <source>
        <dbReference type="SAM" id="Phobius"/>
    </source>
</evidence>
<dbReference type="AlphaFoldDB" id="A0A1G2FHQ4"/>
<feature type="domain" description="PDZ" evidence="7">
    <location>
        <begin position="116"/>
        <end position="186"/>
    </location>
</feature>
<comment type="caution">
    <text evidence="8">The sequence shown here is derived from an EMBL/GenBank/DDBJ whole genome shotgun (WGS) entry which is preliminary data.</text>
</comment>
<evidence type="ECO:0000313" key="9">
    <source>
        <dbReference type="Proteomes" id="UP000177061"/>
    </source>
</evidence>
<dbReference type="Gene3D" id="2.30.42.10">
    <property type="match status" value="1"/>
</dbReference>
<sequence length="405" mass="44672">MRSIKRYILIPILIFALGAAFSLGFYIGQTSRPSIEEVAGLSNKTFGQPAEVDFGLFWDAWAVIQKKYVNRRNLDPQKMIYGAITGLVKSLEDPYSVFMEPTESKQFIDDMGGSFGGIGAEVGIRKDILTVIAPLEDSPAKRVGLLAGDKILKIDETLTADLNLDEAVRLIRGPIGKEVVLLVSREGWEQTKEIKIIRETIKIPILKWEMKEGDLAYVGLYHFTENSGNEFRKTVGQILEKNPKGLILDLRNNPGGYLETAVDIASWFLAKGEIVALEDFGNGEKTEYRSQGYEALKELPTVILLNQGSASASEIVAGALRDQLGIKIVGEKSFGKGSVQELEKLKGGSSLKITIAKWLTPNGTSIQDSGLEPDIIIEMTKEDMDENSDPQMEKAIELLIMDITL</sequence>
<dbReference type="SUPFAM" id="SSF50156">
    <property type="entry name" value="PDZ domain-like"/>
    <property type="match status" value="1"/>
</dbReference>
<keyword evidence="3 5" id="KW-0378">Hydrolase</keyword>
<dbReference type="InterPro" id="IPR036034">
    <property type="entry name" value="PDZ_sf"/>
</dbReference>
<dbReference type="InterPro" id="IPR004447">
    <property type="entry name" value="Peptidase_S41A"/>
</dbReference>
<proteinExistence type="inferred from homology"/>
<keyword evidence="6" id="KW-1133">Transmembrane helix</keyword>
<dbReference type="GO" id="GO:0004175">
    <property type="term" value="F:endopeptidase activity"/>
    <property type="evidence" value="ECO:0007669"/>
    <property type="project" value="TreeGrafter"/>
</dbReference>
<keyword evidence="2 5" id="KW-0645">Protease</keyword>
<dbReference type="PANTHER" id="PTHR32060">
    <property type="entry name" value="TAIL-SPECIFIC PROTEASE"/>
    <property type="match status" value="1"/>
</dbReference>
<evidence type="ECO:0000259" key="7">
    <source>
        <dbReference type="PROSITE" id="PS50106"/>
    </source>
</evidence>
<keyword evidence="6" id="KW-0472">Membrane</keyword>
<dbReference type="SUPFAM" id="SSF52096">
    <property type="entry name" value="ClpP/crotonase"/>
    <property type="match status" value="1"/>
</dbReference>
<dbReference type="GO" id="GO:0030288">
    <property type="term" value="C:outer membrane-bounded periplasmic space"/>
    <property type="evidence" value="ECO:0007669"/>
    <property type="project" value="TreeGrafter"/>
</dbReference>
<dbReference type="GO" id="GO:0006508">
    <property type="term" value="P:proteolysis"/>
    <property type="evidence" value="ECO:0007669"/>
    <property type="project" value="UniProtKB-KW"/>
</dbReference>
<dbReference type="SMART" id="SM00228">
    <property type="entry name" value="PDZ"/>
    <property type="match status" value="1"/>
</dbReference>
<evidence type="ECO:0000256" key="1">
    <source>
        <dbReference type="ARBA" id="ARBA00009179"/>
    </source>
</evidence>
<dbReference type="FunFam" id="2.30.42.10:FF:000063">
    <property type="entry name" value="Peptidase, S41 family"/>
    <property type="match status" value="1"/>
</dbReference>
<dbReference type="EMBL" id="MHNB01000005">
    <property type="protein sequence ID" value="OGZ37576.1"/>
    <property type="molecule type" value="Genomic_DNA"/>
</dbReference>
<keyword evidence="6" id="KW-0812">Transmembrane</keyword>
<organism evidence="8 9">
    <name type="scientific">Candidatus Portnoybacteria bacterium RIFCSPHIGHO2_12_FULL_38_9</name>
    <dbReference type="NCBI Taxonomy" id="1801997"/>
    <lineage>
        <taxon>Bacteria</taxon>
        <taxon>Candidatus Portnoyibacteriota</taxon>
    </lineage>
</organism>
<name>A0A1G2FHQ4_9BACT</name>
<dbReference type="CDD" id="cd07560">
    <property type="entry name" value="Peptidase_S41_CPP"/>
    <property type="match status" value="1"/>
</dbReference>
<dbReference type="SMART" id="SM00245">
    <property type="entry name" value="TSPc"/>
    <property type="match status" value="1"/>
</dbReference>
<dbReference type="InterPro" id="IPR055210">
    <property type="entry name" value="CtpA/B_N"/>
</dbReference>
<protein>
    <recommendedName>
        <fullName evidence="7">PDZ domain-containing protein</fullName>
    </recommendedName>
</protein>
<dbReference type="Pfam" id="PF03572">
    <property type="entry name" value="Peptidase_S41"/>
    <property type="match status" value="1"/>
</dbReference>
<dbReference type="InterPro" id="IPR005151">
    <property type="entry name" value="Tail-specific_protease"/>
</dbReference>
<dbReference type="STRING" id="1801997.A3J64_02120"/>
<dbReference type="Gene3D" id="3.30.750.44">
    <property type="match status" value="1"/>
</dbReference>
<dbReference type="GO" id="GO:0007165">
    <property type="term" value="P:signal transduction"/>
    <property type="evidence" value="ECO:0007669"/>
    <property type="project" value="TreeGrafter"/>
</dbReference>
<evidence type="ECO:0000256" key="4">
    <source>
        <dbReference type="ARBA" id="ARBA00022825"/>
    </source>
</evidence>
<dbReference type="Pfam" id="PF22694">
    <property type="entry name" value="CtpB_N-like"/>
    <property type="match status" value="1"/>
</dbReference>
<accession>A0A1G2FHQ4</accession>
<evidence type="ECO:0000313" key="8">
    <source>
        <dbReference type="EMBL" id="OGZ37576.1"/>
    </source>
</evidence>
<keyword evidence="4 5" id="KW-0720">Serine protease</keyword>
<reference evidence="8 9" key="1">
    <citation type="journal article" date="2016" name="Nat. Commun.">
        <title>Thousands of microbial genomes shed light on interconnected biogeochemical processes in an aquifer system.</title>
        <authorList>
            <person name="Anantharaman K."/>
            <person name="Brown C.T."/>
            <person name="Hug L.A."/>
            <person name="Sharon I."/>
            <person name="Castelle C.J."/>
            <person name="Probst A.J."/>
            <person name="Thomas B.C."/>
            <person name="Singh A."/>
            <person name="Wilkins M.J."/>
            <person name="Karaoz U."/>
            <person name="Brodie E.L."/>
            <person name="Williams K.H."/>
            <person name="Hubbard S.S."/>
            <person name="Banfield J.F."/>
        </authorList>
    </citation>
    <scope>NUCLEOTIDE SEQUENCE [LARGE SCALE GENOMIC DNA]</scope>
</reference>
<gene>
    <name evidence="8" type="ORF">A3J64_02120</name>
</gene>
<dbReference type="PANTHER" id="PTHR32060:SF30">
    <property type="entry name" value="CARBOXY-TERMINAL PROCESSING PROTEASE CTPA"/>
    <property type="match status" value="1"/>
</dbReference>
<dbReference type="Proteomes" id="UP000177061">
    <property type="component" value="Unassembled WGS sequence"/>
</dbReference>
<evidence type="ECO:0000256" key="3">
    <source>
        <dbReference type="ARBA" id="ARBA00022801"/>
    </source>
</evidence>
<dbReference type="GO" id="GO:0008236">
    <property type="term" value="F:serine-type peptidase activity"/>
    <property type="evidence" value="ECO:0007669"/>
    <property type="project" value="UniProtKB-KW"/>
</dbReference>
<dbReference type="InterPro" id="IPR029045">
    <property type="entry name" value="ClpP/crotonase-like_dom_sf"/>
</dbReference>
<feature type="transmembrane region" description="Helical" evidence="6">
    <location>
        <begin position="7"/>
        <end position="27"/>
    </location>
</feature>
<dbReference type="Gene3D" id="3.90.226.10">
    <property type="entry name" value="2-enoyl-CoA Hydratase, Chain A, domain 1"/>
    <property type="match status" value="1"/>
</dbReference>